<comment type="caution">
    <text evidence="5">The sequence shown here is derived from an EMBL/GenBank/DDBJ whole genome shotgun (WGS) entry which is preliminary data.</text>
</comment>
<dbReference type="InterPro" id="IPR012318">
    <property type="entry name" value="HTH_CRP"/>
</dbReference>
<dbReference type="EMBL" id="WSRP01000019">
    <property type="protein sequence ID" value="MVX56964.1"/>
    <property type="molecule type" value="Genomic_DNA"/>
</dbReference>
<evidence type="ECO:0000259" key="4">
    <source>
        <dbReference type="PROSITE" id="PS51063"/>
    </source>
</evidence>
<keyword evidence="6" id="KW-1185">Reference proteome</keyword>
<dbReference type="Pfam" id="PF13545">
    <property type="entry name" value="HTH_Crp_2"/>
    <property type="match status" value="1"/>
</dbReference>
<dbReference type="Proteomes" id="UP000472580">
    <property type="component" value="Unassembled WGS sequence"/>
</dbReference>
<dbReference type="SUPFAM" id="SSF51206">
    <property type="entry name" value="cAMP-binding domain-like"/>
    <property type="match status" value="1"/>
</dbReference>
<evidence type="ECO:0000256" key="3">
    <source>
        <dbReference type="ARBA" id="ARBA00023163"/>
    </source>
</evidence>
<dbReference type="Gene3D" id="2.60.120.10">
    <property type="entry name" value="Jelly Rolls"/>
    <property type="match status" value="1"/>
</dbReference>
<evidence type="ECO:0000256" key="2">
    <source>
        <dbReference type="ARBA" id="ARBA00023125"/>
    </source>
</evidence>
<dbReference type="RefSeq" id="WP_160335396.1">
    <property type="nucleotide sequence ID" value="NZ_CALPCR010000001.1"/>
</dbReference>
<reference evidence="5 6" key="1">
    <citation type="submission" date="2019-12" db="EMBL/GenBank/DDBJ databases">
        <title>Microbes associate with the intestines of laboratory mice.</title>
        <authorList>
            <person name="Navarre W."/>
            <person name="Wong E."/>
        </authorList>
    </citation>
    <scope>NUCLEOTIDE SEQUENCE [LARGE SCALE GENOMIC DNA]</scope>
    <source>
        <strain evidence="5 6">NM82_D38</strain>
    </source>
</reference>
<dbReference type="GO" id="GO:0006355">
    <property type="term" value="P:regulation of DNA-templated transcription"/>
    <property type="evidence" value="ECO:0007669"/>
    <property type="project" value="InterPro"/>
</dbReference>
<keyword evidence="3" id="KW-0804">Transcription</keyword>
<evidence type="ECO:0000313" key="6">
    <source>
        <dbReference type="Proteomes" id="UP000472580"/>
    </source>
</evidence>
<dbReference type="InterPro" id="IPR036388">
    <property type="entry name" value="WH-like_DNA-bd_sf"/>
</dbReference>
<keyword evidence="2" id="KW-0238">DNA-binding</keyword>
<dbReference type="OrthoDB" id="9152673at2"/>
<dbReference type="SUPFAM" id="SSF46785">
    <property type="entry name" value="Winged helix' DNA-binding domain"/>
    <property type="match status" value="1"/>
</dbReference>
<dbReference type="InterPro" id="IPR036390">
    <property type="entry name" value="WH_DNA-bd_sf"/>
</dbReference>
<protein>
    <submittedName>
        <fullName evidence="5">Helix-turn-helix domain-containing protein</fullName>
    </submittedName>
</protein>
<dbReference type="Gene3D" id="1.10.10.10">
    <property type="entry name" value="Winged helix-like DNA-binding domain superfamily/Winged helix DNA-binding domain"/>
    <property type="match status" value="1"/>
</dbReference>
<dbReference type="InterPro" id="IPR014710">
    <property type="entry name" value="RmlC-like_jellyroll"/>
</dbReference>
<sequence length="228" mass="26026">MRQIFHALPWIPPKEPDTVIKLFHEYGVPLTFHSRQLLKAKGENNKLYLVTKGALAYYIADQYKSHASVLNLLIPNRAACDLSALTGTRVNVTTRAIGTCEVLSMSPNIIPNYMLEHAEFGLEMAKHVTIKQECSIEAMVANFTLEPADRLRTLLKVLLLSYDKPIVDDQWMKIPLDLTNEQYGSVVNLTRVSVSRLFSDWSAKELIRKSGRNVFVRSELFKDIYDWV</sequence>
<dbReference type="AlphaFoldDB" id="A0A6L6YHW6"/>
<feature type="domain" description="HTH crp-type" evidence="4">
    <location>
        <begin position="145"/>
        <end position="220"/>
    </location>
</feature>
<gene>
    <name evidence="5" type="ORF">E5987_07045</name>
</gene>
<keyword evidence="1" id="KW-0805">Transcription regulation</keyword>
<name>A0A6L6YHW6_9BURK</name>
<organism evidence="5 6">
    <name type="scientific">Parasutterella muris</name>
    <dbReference type="NCBI Taxonomy" id="2565572"/>
    <lineage>
        <taxon>Bacteria</taxon>
        <taxon>Pseudomonadati</taxon>
        <taxon>Pseudomonadota</taxon>
        <taxon>Betaproteobacteria</taxon>
        <taxon>Burkholderiales</taxon>
        <taxon>Sutterellaceae</taxon>
        <taxon>Parasutterella</taxon>
    </lineage>
</organism>
<proteinExistence type="predicted"/>
<evidence type="ECO:0000313" key="5">
    <source>
        <dbReference type="EMBL" id="MVX56964.1"/>
    </source>
</evidence>
<dbReference type="PROSITE" id="PS51063">
    <property type="entry name" value="HTH_CRP_2"/>
    <property type="match status" value="1"/>
</dbReference>
<accession>A0A6L6YHW6</accession>
<evidence type="ECO:0000256" key="1">
    <source>
        <dbReference type="ARBA" id="ARBA00023015"/>
    </source>
</evidence>
<dbReference type="InterPro" id="IPR018490">
    <property type="entry name" value="cNMP-bd_dom_sf"/>
</dbReference>
<dbReference type="GO" id="GO:0003677">
    <property type="term" value="F:DNA binding"/>
    <property type="evidence" value="ECO:0007669"/>
    <property type="project" value="UniProtKB-KW"/>
</dbReference>